<reference evidence="3 4" key="1">
    <citation type="submission" date="2017-04" db="EMBL/GenBank/DDBJ databases">
        <title>Whole genome sequence of Bdellovibrio bacteriovorus strain SSB218315.</title>
        <authorList>
            <person name="Oyedara O."/>
            <person name="Rodriguez-Perez M.A."/>
        </authorList>
    </citation>
    <scope>NUCLEOTIDE SEQUENCE [LARGE SCALE GENOMIC DNA]</scope>
    <source>
        <strain evidence="3 4">SSB218315</strain>
    </source>
</reference>
<evidence type="ECO:0000313" key="4">
    <source>
        <dbReference type="Proteomes" id="UP000197003"/>
    </source>
</evidence>
<dbReference type="OrthoDB" id="5290275at2"/>
<feature type="region of interest" description="Disordered" evidence="2">
    <location>
        <begin position="1"/>
        <end position="38"/>
    </location>
</feature>
<organism evidence="3 4">
    <name type="scientific">Bdellovibrio bacteriovorus</name>
    <dbReference type="NCBI Taxonomy" id="959"/>
    <lineage>
        <taxon>Bacteria</taxon>
        <taxon>Pseudomonadati</taxon>
        <taxon>Bdellovibrionota</taxon>
        <taxon>Bdellovibrionia</taxon>
        <taxon>Bdellovibrionales</taxon>
        <taxon>Pseudobdellovibrionaceae</taxon>
        <taxon>Bdellovibrio</taxon>
    </lineage>
</organism>
<evidence type="ECO:0000313" key="3">
    <source>
        <dbReference type="EMBL" id="ASD63629.1"/>
    </source>
</evidence>
<keyword evidence="1" id="KW-0175">Coiled coil</keyword>
<evidence type="ECO:0000256" key="2">
    <source>
        <dbReference type="SAM" id="MobiDB-lite"/>
    </source>
</evidence>
<gene>
    <name evidence="3" type="ORF">B9G79_08600</name>
</gene>
<sequence length="377" mass="44702">METESFQTAKLGHLDFDSPRESQPVGNIPLPDELPRQNDFSHLPKEILKSSTVENLISQNEDLMARLKVTLRRLSLLETENQKFSEEANKARLSQSSVTDQILVWKEKDNLWRQKVDQLEREKEIQAEKLRALTEKTQNMATELARHEKYHERIKTQVKPYISELKEYSRTQDLRLQELEQSASHKEAQLRDLRHQIIEVTKNSRYQVEASEKKAQEMVHFYEEQIERLTREVAQLHQIQEELEVKSIKLHSALERQDTLENEVVTLRRSKEELKDRYEQEISRQQERISELTRQNQKLGVEHADLQIRVVEDQEKIQRLEKDHYQAQEQLESLRYMWTAKNEENEKLKVAAAALERLNLELSQKLNELRKQDGPTA</sequence>
<dbReference type="EMBL" id="CP020946">
    <property type="protein sequence ID" value="ASD63629.1"/>
    <property type="molecule type" value="Genomic_DNA"/>
</dbReference>
<dbReference type="Proteomes" id="UP000197003">
    <property type="component" value="Chromosome"/>
</dbReference>
<feature type="coiled-coil region" evidence="1">
    <location>
        <begin position="53"/>
        <end position="136"/>
    </location>
</feature>
<evidence type="ECO:0000256" key="1">
    <source>
        <dbReference type="SAM" id="Coils"/>
    </source>
</evidence>
<proteinExistence type="predicted"/>
<protein>
    <submittedName>
        <fullName evidence="3">Uncharacterized protein</fullName>
    </submittedName>
</protein>
<feature type="coiled-coil region" evidence="1">
    <location>
        <begin position="176"/>
        <end position="372"/>
    </location>
</feature>
<name>A0A1Z3N856_BDEBC</name>
<dbReference type="RefSeq" id="WP_088565155.1">
    <property type="nucleotide sequence ID" value="NZ_CP020946.1"/>
</dbReference>
<dbReference type="AlphaFoldDB" id="A0A1Z3N856"/>
<accession>A0A1Z3N856</accession>